<name>A0A086A7C0_FLAHY</name>
<dbReference type="AlphaFoldDB" id="A0A086A7C0"/>
<evidence type="ECO:0000313" key="3">
    <source>
        <dbReference type="Proteomes" id="UP000028712"/>
    </source>
</evidence>
<dbReference type="EMBL" id="JPRM01000031">
    <property type="protein sequence ID" value="KFF12584.1"/>
    <property type="molecule type" value="Genomic_DNA"/>
</dbReference>
<evidence type="ECO:0000313" key="1">
    <source>
        <dbReference type="EMBL" id="KFF12584.1"/>
    </source>
</evidence>
<sequence length="165" mass="19185">MKNISTKNEPLELDINKSYYIIDALYLNDIKDEFLNKNSLPKDNDIRNNVFPYTDTPFAKYKANKKTFFVSQIKKVDYDEVVLGDTSFFSTDTGLIILLLENILIEFIKNYNYEDLVDSKDELINENYWKGLTLKFNPTDIGLILSDMNSENDFDGSGTYRIVEI</sequence>
<dbReference type="STRING" id="991.IW20_18530"/>
<dbReference type="eggNOG" id="ENOG5033JK9">
    <property type="taxonomic scope" value="Bacteria"/>
</dbReference>
<proteinExistence type="predicted"/>
<dbReference type="RefSeq" id="WP_035625569.1">
    <property type="nucleotide sequence ID" value="NZ_JBEWQG010000034.1"/>
</dbReference>
<reference evidence="2 4" key="2">
    <citation type="submission" date="2016-11" db="EMBL/GenBank/DDBJ databases">
        <title>Whole genomes of Flavobacteriaceae.</title>
        <authorList>
            <person name="Stine C."/>
            <person name="Li C."/>
            <person name="Tadesse D."/>
        </authorList>
    </citation>
    <scope>NUCLEOTIDE SEQUENCE [LARGE SCALE GENOMIC DNA]</scope>
    <source>
        <strain evidence="2 4">ATCC 29551</strain>
    </source>
</reference>
<organism evidence="1 3">
    <name type="scientific">Flavobacterium hydatis</name>
    <name type="common">Cytophaga aquatilis</name>
    <dbReference type="NCBI Taxonomy" id="991"/>
    <lineage>
        <taxon>Bacteria</taxon>
        <taxon>Pseudomonadati</taxon>
        <taxon>Bacteroidota</taxon>
        <taxon>Flavobacteriia</taxon>
        <taxon>Flavobacteriales</taxon>
        <taxon>Flavobacteriaceae</taxon>
        <taxon>Flavobacterium</taxon>
    </lineage>
</organism>
<evidence type="ECO:0000313" key="2">
    <source>
        <dbReference type="EMBL" id="OXA86815.1"/>
    </source>
</evidence>
<reference evidence="1 3" key="1">
    <citation type="submission" date="2014-07" db="EMBL/GenBank/DDBJ databases">
        <title>Genome of Flavobacterium hydatis DSM 2063.</title>
        <authorList>
            <person name="Pipes S.E."/>
            <person name="Stropko S.J."/>
            <person name="Newman J.D."/>
        </authorList>
    </citation>
    <scope>NUCLEOTIDE SEQUENCE [LARGE SCALE GENOMIC DNA]</scope>
    <source>
        <strain evidence="1 3">DSM 2063</strain>
    </source>
</reference>
<keyword evidence="4" id="KW-1185">Reference proteome</keyword>
<dbReference type="Proteomes" id="UP000028712">
    <property type="component" value="Unassembled WGS sequence"/>
</dbReference>
<gene>
    <name evidence="2" type="ORF">B0A62_23385</name>
    <name evidence="1" type="ORF">IW20_18530</name>
</gene>
<dbReference type="Proteomes" id="UP000198424">
    <property type="component" value="Unassembled WGS sequence"/>
</dbReference>
<protein>
    <submittedName>
        <fullName evidence="1">Uncharacterized protein</fullName>
    </submittedName>
</protein>
<dbReference type="OrthoDB" id="1375628at2"/>
<accession>A0A086A7C0</accession>
<comment type="caution">
    <text evidence="1">The sequence shown here is derived from an EMBL/GenBank/DDBJ whole genome shotgun (WGS) entry which is preliminary data.</text>
</comment>
<dbReference type="EMBL" id="MUGY01000043">
    <property type="protein sequence ID" value="OXA86815.1"/>
    <property type="molecule type" value="Genomic_DNA"/>
</dbReference>
<evidence type="ECO:0000313" key="4">
    <source>
        <dbReference type="Proteomes" id="UP000198424"/>
    </source>
</evidence>